<dbReference type="Proteomes" id="UP000001299">
    <property type="component" value="Chromosome 1"/>
</dbReference>
<feature type="domain" description="CNA-B" evidence="4">
    <location>
        <begin position="2712"/>
        <end position="2834"/>
    </location>
</feature>
<feature type="transmembrane region" description="Helical" evidence="2">
    <location>
        <begin position="3353"/>
        <end position="3374"/>
    </location>
</feature>
<feature type="domain" description="CNA-B" evidence="4">
    <location>
        <begin position="2307"/>
        <end position="2371"/>
    </location>
</feature>
<feature type="signal peptide" evidence="3">
    <location>
        <begin position="1"/>
        <end position="28"/>
    </location>
</feature>
<name>E0S120_BUTPB</name>
<dbReference type="KEGG" id="bpb:bpr_I0752"/>
<feature type="region of interest" description="Disordered" evidence="1">
    <location>
        <begin position="3190"/>
        <end position="3348"/>
    </location>
</feature>
<keyword evidence="3" id="KW-0732">Signal</keyword>
<feature type="domain" description="CNA-B" evidence="4">
    <location>
        <begin position="2844"/>
        <end position="2927"/>
    </location>
</feature>
<feature type="compositionally biased region" description="Low complexity" evidence="1">
    <location>
        <begin position="3322"/>
        <end position="3339"/>
    </location>
</feature>
<dbReference type="eggNOG" id="COG4932">
    <property type="taxonomic scope" value="Bacteria"/>
</dbReference>
<feature type="region of interest" description="Disordered" evidence="1">
    <location>
        <begin position="38"/>
        <end position="214"/>
    </location>
</feature>
<dbReference type="Pfam" id="PF05738">
    <property type="entry name" value="Cna_B"/>
    <property type="match status" value="5"/>
</dbReference>
<keyword evidence="2" id="KW-0472">Membrane</keyword>
<keyword evidence="2" id="KW-1133">Transmembrane helix</keyword>
<evidence type="ECO:0000256" key="3">
    <source>
        <dbReference type="SAM" id="SignalP"/>
    </source>
</evidence>
<evidence type="ECO:0000313" key="5">
    <source>
        <dbReference type="EMBL" id="ADL33495.1"/>
    </source>
</evidence>
<evidence type="ECO:0000259" key="4">
    <source>
        <dbReference type="Pfam" id="PF05738"/>
    </source>
</evidence>
<dbReference type="HOGENOM" id="CLU_225014_0_0_9"/>
<dbReference type="RefSeq" id="WP_013280151.1">
    <property type="nucleotide sequence ID" value="NC_014387.1"/>
</dbReference>
<keyword evidence="6" id="KW-1185">Reference proteome</keyword>
<keyword evidence="2" id="KW-0812">Transmembrane</keyword>
<feature type="compositionally biased region" description="Low complexity" evidence="1">
    <location>
        <begin position="3201"/>
        <end position="3260"/>
    </location>
</feature>
<evidence type="ECO:0000256" key="2">
    <source>
        <dbReference type="SAM" id="Phobius"/>
    </source>
</evidence>
<gene>
    <name evidence="5" type="ordered locus">bpr_I0752</name>
</gene>
<proteinExistence type="predicted"/>
<protein>
    <submittedName>
        <fullName evidence="5">Cell surface CnaB domain-containing protein</fullName>
    </submittedName>
</protein>
<accession>E0S120</accession>
<dbReference type="SUPFAM" id="SSF49478">
    <property type="entry name" value="Cna protein B-type domain"/>
    <property type="match status" value="4"/>
</dbReference>
<feature type="domain" description="CNA-B" evidence="4">
    <location>
        <begin position="1336"/>
        <end position="1426"/>
    </location>
</feature>
<reference evidence="5 6" key="1">
    <citation type="journal article" date="2010" name="PLoS ONE">
        <title>The glycobiome of the rumen bacterium Butyrivibrio proteoclasticus B316(T) highlights adaptation to a polysaccharide-rich environment.</title>
        <authorList>
            <person name="Kelly W.J."/>
            <person name="Leahy S.C."/>
            <person name="Altermann E."/>
            <person name="Yeoman C.J."/>
            <person name="Dunne J.C."/>
            <person name="Kong Z."/>
            <person name="Pacheco D.M."/>
            <person name="Li D."/>
            <person name="Noel S.J."/>
            <person name="Moon C.D."/>
            <person name="Cookson A.L."/>
            <person name="Attwood G.T."/>
        </authorList>
    </citation>
    <scope>NUCLEOTIDE SEQUENCE [LARGE SCALE GENOMIC DNA]</scope>
    <source>
        <strain evidence="6">ATCC 51982 / DSM 14932 / B316</strain>
    </source>
</reference>
<evidence type="ECO:0000256" key="1">
    <source>
        <dbReference type="SAM" id="MobiDB-lite"/>
    </source>
</evidence>
<dbReference type="InterPro" id="IPR008454">
    <property type="entry name" value="Collagen-bd_Cna-like_B-typ_dom"/>
</dbReference>
<organism evidence="5 6">
    <name type="scientific">Butyrivibrio proteoclasticus (strain ATCC 51982 / DSM 14932 / B316)</name>
    <name type="common">Clostridium proteoclasticum</name>
    <dbReference type="NCBI Taxonomy" id="515622"/>
    <lineage>
        <taxon>Bacteria</taxon>
        <taxon>Bacillati</taxon>
        <taxon>Bacillota</taxon>
        <taxon>Clostridia</taxon>
        <taxon>Lachnospirales</taxon>
        <taxon>Lachnospiraceae</taxon>
        <taxon>Butyrivibrio</taxon>
    </lineage>
</organism>
<dbReference type="STRING" id="515622.bpr_I0752"/>
<dbReference type="EMBL" id="CP001810">
    <property type="protein sequence ID" value="ADL33495.1"/>
    <property type="molecule type" value="Genomic_DNA"/>
</dbReference>
<dbReference type="CDD" id="cd00222">
    <property type="entry name" value="CollagenBindB"/>
    <property type="match status" value="2"/>
</dbReference>
<feature type="compositionally biased region" description="Polar residues" evidence="1">
    <location>
        <begin position="99"/>
        <end position="130"/>
    </location>
</feature>
<sequence>MSKFYFRVISIVLAMVMVISSSNVSTLAYDPIPEDVEETVQDPENKIPNEEILDPSKTQIPPDELNKDGEGENPDKKGEGKVEKEPSTGNGNPPVIDENLNNGGNTPLNEEGNGQKSSDANGNLDGNGQKSTDKNGNPIDKTGKSGSEEDILLDQDGKPITPDGKPVKDGEESLKGEDKSGEKNPAKKDTDATPVKEQMTLESESGSGNVKVEGKLPQGSVLTVDPISDERARELIGNTDENVVCAFDITLSLDNKKIEPDGTVKVTIAPPSGLDIDSLRGKQLKLIHILDDGNKEEYDLQINSNDEFEFEAGSFSPWIITINGEEKEVDYIEKADGKTFNQTIRVNFSDASLVNSASKVKLTVFGNISKDNVKSGENVSKEMFSLLSMEFGMTSLTSNAGGSSAYADCTITGIPAYIIGGTGDVTKGGNGSYSMPSGFYGVMVETVNGYTPKQGSGEGDLIILSPVKDDNDASWSTRLVTVENDILDLVSPSFSIDWQDNRNFAGMRPYSDGSSIMEGKSSEIAGKILLFYKNGDSYMPVDSDSLVLVSAGSEKPLIYSSSFSTWNVSFSKLPKSNSQGTEYEWYIKLSDDFLDDGTDRKAYYKAAGLNSEGYLPISGTGTSKISLEFTDGVRGSIIWRADTREISIPSMPTGNTLYDTAGMKLYMKAGDDTAKEVTTPYIIKWEKTQGADQEIWNYDISGLPLYTARGDAIVYYTVIGQNPYVMNMNENDSVSYKFIYDNGEVSSETDKCYSGQKIYATVMADAEFSFTKAWYDGNDDVSIARRKTAIEKGITLYLWRYPVNKGITDGAPVTRDARQYTYKLTQADAGDVDNNTISITQDNFATGQSDTFPKYDEMGYRYIYYVTEVSNSELYKTIYHNGDEAFDGTSTDKAAENGGLICNVRSTKVAPSVTKIWKSSSVADYVGSESTFALQKKVDGNWIDTDNEVVLKGFSSGKKKVTGVFGVQDLYDGLGRGYDLRVIEKTVVSGSKVSNWVSDEWTEENGVYSAVFELGEYTYQAVSEMNLNMTDGSESAEAVVTNKLYGTKELTLKKIWDGDWGIGTSEDKTGNVTFDIYRSDKSEVYATVTMQKATDSDSKTEGEGSLTITGSDSFVRAKNEEIYEIEGSGSKYTWTSAPIIVPAYAEDGEQYTYTIKESVTTSQSFGKEYFINVSGKKIELTAKNYTASDGNKVRFDVNKIWKDEGDLFQRTDIMVEFGTYDAGGEFNPIDDENGKPYILYLKASNNYSERIWIDKDKAAGISIRESLYNEATGSYDRVMTDLNFDSDQVLTGGYIGATTGSQGNLSRPGYKVQITKGENSFAITNTRIAKRAFEFIKVWKDSENALKLRGDFLRVALFREENGSEKELAYIDIPTYKPDDNNTLTSGDALKAFFSNNGAYYPAYDENGQSYQYSVKEYICKGTYTSGEQVLADGEAETAADSNEEVKINATTETTTTGYVVDKFTEDTSYELLAADAALNRKFAELLIQDNYEYTNMAAGQRAEVPFYLVWNDPAKSDVRPDVYFTLYYKVGDEGELKPYTGEYTERWDDVESGNKYIQKAIFGGLPSADANGTVYSYYVALTLNNAASNYIVDNYTDDFGMGENGSLHDTDSLEVIPVNGTNYLKVKDGVETSQYTKENSFAVIGIKDTIKIEGRKLWLDVPEGITAKNLPNAYIYLFRESDYDDSNKVPDISGVTRLEDRKDAYFQKSVQEIASGDGSKSPQGLNEAKSMFIFGTFDESGNPVYVEFPKYDEMGFLYKYSVREIIYNKYEHELPAEIMVPSYSDNTADLTNVYKISNSRNRRNFEVTVNWEGSKKFDAENDAKATVRLYRAELDTDGNYDDGNFDNVTPNTSTAVFNMGASELVDEKIIARSDGDSFKAEWLNMPIFAPSGKLYAYYAIEMTDDMPGFSVTATGDGSIKTQVKANNQEGFTGLAFGNNGIYLNNVNSENPDNKKVATFTNTYNTLAFDTITFTAEWNSAYASLIPDSTGLSNETDADITKRALTFEVTATAASQAGKDNKNGLTFTEGTDFTVISVTPSSDGQGNKWDYTIRFNSPVPVYSANGNLYTYSVKEKLNSDFVKANYKEDKSVISAIASNAVSDQNDSNLTLNISNSSSNILKNSLKGNISVSKRWDDYSNDYGMREGLIRFKVDYRIGNSGTWMPYGGGDDNESQGTYQTFSLDKNGSWKTTISNLPVAAKDATDSYRAGDKYQYRIRETQIVTTESNEAEVVLDVPLPEAQNANASQSVIWKQNGTGKEDTDKFVDIVSVGNYKVYNPTDITDISSSKSVKIVNQLDSDNAVTKLKVEKIWDDESDKYGLRQTSVTIMIQNSKDGNNWTDVASRVITSSSADPSDSNKWVTTFENLPKYYGSATDNDRYLYRAVEINIGKSGIADSAGTPTGPVSQNNAYRIGSYQVEHNVNTDEPTLYVTTIKNSLIKSVNRINVNRYWNDEETSHSGVAIGLYSSNFRSGTAAAGVPANTGSLAKLNFDGSSLTLTDDAPSGTFTGLPEYNSDGNSIVYYIKATMPSSYKTQYLSATGDWPSTGLVPVDATQHTDAGISSGNFFVTVMGTPYTSASVKKEWSDNDNIFGTRPGSVNVKLQRKEVDTAGTEYADVTWADIPENVTAAGKIKSGKGSEKAIVTLSGSWSASLSLLPAYKRTYSSKATKYEYRFVECDASGEEYEPVGYSSTLLTDADNKTTITNTLITKDITVVKVWDDDSNRRGKRPSAITLSVSGQGRFADRAVTLSESGLATGTSADFDVRAAVSADGNTWTYTFAGLPKYVYGSGVASLADMAYSVTEDIDATYNNGLILKNYYTTNYAADGDATTITNSAVDSFVSLRVEKNWEDDDDKYGLRPEKITVSIQRSSDNGQTWSDFDTQDIDNSYVAAGDGNKWSKVFNNLPKYDGNVEDNLIFRYRAIEVKVGDDAVIADDTQETTIYRGGDYIAEYDHNYTNAALFVTTITNELDYDPSRDLGIINTTEPVQDEEGNDIRGGEVKTYTGSKSVNSEEDIDEADYVDDSTEFIQDAMSVEFRPDEEKGYTYSDSLTINWWNDGDKLADDPHRQSISGYLYTDEESGKKYPYVGKLKLINGEIAYEPIDSDSDSDGQRTIDAEYIEAFKAAWSPLFENVDSSFNVITILQGSVVITLASEASKMPLRTLVEVQFVPVVQPEDPVINLPPFNIPIPNPQGNTNLPSFGNGNTPTPGNNVPGSFPVPGNGNTPTPGTGNTTTPETGNITTPTTGSGSTPTSGNTTPGSDNGSASTPSPENDNNNSTSQESIDTSVTTPVSDSESGNTDATTQVNEAPQDDQNGSALASGNAQSNDESNAQNNDQSNDAAHKGVRTGDDTPLTLLVVVLVILILAFIAVYVIYRKNKGRKDKMI</sequence>
<feature type="compositionally biased region" description="Basic and acidic residues" evidence="1">
    <location>
        <begin position="165"/>
        <end position="191"/>
    </location>
</feature>
<evidence type="ECO:0000313" key="6">
    <source>
        <dbReference type="Proteomes" id="UP000001299"/>
    </source>
</evidence>
<feature type="chain" id="PRO_5003139871" evidence="3">
    <location>
        <begin position="29"/>
        <end position="3385"/>
    </location>
</feature>
<dbReference type="Gene3D" id="2.60.40.1140">
    <property type="entry name" value="Collagen-binding surface protein Cna, B-type domain"/>
    <property type="match status" value="7"/>
</dbReference>
<feature type="compositionally biased region" description="Basic and acidic residues" evidence="1">
    <location>
        <begin position="64"/>
        <end position="86"/>
    </location>
</feature>
<feature type="domain" description="CNA-B" evidence="4">
    <location>
        <begin position="2579"/>
        <end position="2706"/>
    </location>
</feature>
<feature type="compositionally biased region" description="Polar residues" evidence="1">
    <location>
        <begin position="3261"/>
        <end position="3321"/>
    </location>
</feature>